<proteinExistence type="predicted"/>
<dbReference type="SUPFAM" id="SSF51126">
    <property type="entry name" value="Pectin lyase-like"/>
    <property type="match status" value="1"/>
</dbReference>
<reference evidence="3" key="1">
    <citation type="journal article" date="2014" name="Sci. Data">
        <title>Genomes of diverse isolates of the marine cyanobacterium Prochlorococcus.</title>
        <authorList>
            <person name="Biller S."/>
            <person name="Berube P."/>
            <person name="Thompson J."/>
            <person name="Kelly L."/>
            <person name="Roggensack S."/>
            <person name="Awad L."/>
            <person name="Roache-Johnson K."/>
            <person name="Ding H."/>
            <person name="Giovannoni S.J."/>
            <person name="Moore L.R."/>
            <person name="Chisholm S.W."/>
        </authorList>
    </citation>
    <scope>NUCLEOTIDE SEQUENCE [LARGE SCALE GENOMIC DNA]</scope>
</reference>
<dbReference type="InterPro" id="IPR014867">
    <property type="entry name" value="Spore_coat_CotH_CotH2/3/7"/>
</dbReference>
<organism evidence="2 3">
    <name type="scientific">Prochlorococcus marinus str. MIT 9116</name>
    <dbReference type="NCBI Taxonomy" id="167544"/>
    <lineage>
        <taxon>Bacteria</taxon>
        <taxon>Bacillati</taxon>
        <taxon>Cyanobacteriota</taxon>
        <taxon>Cyanophyceae</taxon>
        <taxon>Synechococcales</taxon>
        <taxon>Prochlorococcaceae</taxon>
        <taxon>Prochlorococcus</taxon>
    </lineage>
</organism>
<evidence type="ECO:0008006" key="4">
    <source>
        <dbReference type="Google" id="ProtNLM"/>
    </source>
</evidence>
<protein>
    <recommendedName>
        <fullName evidence="4">Right handed beta helix domain-containing protein</fullName>
    </recommendedName>
</protein>
<dbReference type="Proteomes" id="UP000030491">
    <property type="component" value="Unassembled WGS sequence"/>
</dbReference>
<dbReference type="EMBL" id="JNAJ01000004">
    <property type="protein sequence ID" value="KGF93105.1"/>
    <property type="molecule type" value="Genomic_DNA"/>
</dbReference>
<keyword evidence="1" id="KW-0472">Membrane</keyword>
<dbReference type="RefSeq" id="WP_032513048.1">
    <property type="nucleotide sequence ID" value="NZ_JNAJ01000004.1"/>
</dbReference>
<accession>A0A0A1ZUP8</accession>
<keyword evidence="1" id="KW-0812">Transmembrane</keyword>
<dbReference type="AlphaFoldDB" id="A0A0A1ZUP8"/>
<dbReference type="Pfam" id="PF08757">
    <property type="entry name" value="CotH"/>
    <property type="match status" value="1"/>
</dbReference>
<sequence>MNIFKEQDKNSKNNYTKVQEYLKRRLKKRVLFKVLFSLFFGVIIFTPLDYLNTNTSGRPIDKFRMYLLATIGKLDKRAQFIATESLDFGDSLYNVGLNYIRSVFVNEDILNINISFKNFKKLQIKRDQAVKDGILVRSSDDKVNATIEYKGKSYPVKLRLKGDWTDHLIGDKWSFRVESRKGKSLLGMNELSLQHPRTRNYLNEFIFHNLLKYESLPYLRYKFLPIAINGKHLGVYALEEHFSKELLENSGFREGPIIKISDQNLRGETQRKKIIKYESPINTVDVNNSEILTFNIDKTVQNEAKISQFRLSKNLLDQILKREAKTSEVFDLKLTAKYFALCDLLGAASAQTWHDMRFYFNPISSRLVPIGYDAQPAIRNRNKHLSFDLNVMGLFDDKIFLKEYLKELHRISKTKYLDEFLNEISSDIKKQIAVINKTFPHVNFLKEELYKNQKYIKNRLNPLDPISLSFAEQVKDYEKLKIKLFNKSLFPIQVHSLVYKNKTYYPSLKKSLDPRKKFKRFNYTETEFIHKKSQLLNNNITKENEVIVKYSLDGINNFFTTETTIIPWAESTKSSNRLIAREPNHLSFPSLIIDNSNRLITIKDYFVVKKPLIFPIDYRILIEAGTNISLNNSGMFLVQGPLIIEGTEDKPVYISSEKNAMGILVLNSKFRSNLKNVVFNNLNAPSVASLNITGGLTFYNSPVDISYSRFINSKSEDAINIIRSTFSIKNSYFENSFSDAIDIDFSEGSIENNQFFKIGNDAIDISGSLVTLNKINIDSAIDKAISVGENSNVIGNNLNISRAFIGIASKDLSSIKINNSNINNTEICLAAYQKKSEYGPGSIMLFEKNKICQPFNYILEDGSTINSDSQGLTPNTFNAYKKLYPSEK</sequence>
<dbReference type="OrthoDB" id="6198791at2"/>
<name>A0A0A1ZUP8_PROMR</name>
<evidence type="ECO:0000313" key="3">
    <source>
        <dbReference type="Proteomes" id="UP000030491"/>
    </source>
</evidence>
<evidence type="ECO:0000256" key="1">
    <source>
        <dbReference type="SAM" id="Phobius"/>
    </source>
</evidence>
<keyword evidence="1" id="KW-1133">Transmembrane helix</keyword>
<evidence type="ECO:0000313" key="2">
    <source>
        <dbReference type="EMBL" id="KGF93105.1"/>
    </source>
</evidence>
<dbReference type="InterPro" id="IPR011050">
    <property type="entry name" value="Pectin_lyase_fold/virulence"/>
</dbReference>
<comment type="caution">
    <text evidence="2">The sequence shown here is derived from an EMBL/GenBank/DDBJ whole genome shotgun (WGS) entry which is preliminary data.</text>
</comment>
<gene>
    <name evidence="2" type="ORF">EU93_0280</name>
</gene>
<feature type="transmembrane region" description="Helical" evidence="1">
    <location>
        <begin position="30"/>
        <end position="48"/>
    </location>
</feature>